<dbReference type="Proteomes" id="UP000223968">
    <property type="component" value="Unassembled WGS sequence"/>
</dbReference>
<dbReference type="InterPro" id="IPR004217">
    <property type="entry name" value="Tim10-like"/>
</dbReference>
<dbReference type="OrthoDB" id="344165at2759"/>
<proteinExistence type="inferred from homology"/>
<keyword evidence="11" id="KW-1185">Reference proteome</keyword>
<evidence type="ECO:0000313" key="10">
    <source>
        <dbReference type="EMBL" id="PGH05970.1"/>
    </source>
</evidence>
<evidence type="ECO:0000256" key="2">
    <source>
        <dbReference type="ARBA" id="ARBA00006720"/>
    </source>
</evidence>
<evidence type="ECO:0000256" key="3">
    <source>
        <dbReference type="ARBA" id="ARBA00022792"/>
    </source>
</evidence>
<keyword evidence="3 8" id="KW-0999">Mitochondrion inner membrane</keyword>
<dbReference type="GO" id="GO:0015031">
    <property type="term" value="P:protein transport"/>
    <property type="evidence" value="ECO:0007669"/>
    <property type="project" value="UniProtKB-KW"/>
</dbReference>
<comment type="subunit">
    <text evidence="8">Heterohexamer.</text>
</comment>
<comment type="caution">
    <text evidence="10">The sequence shown here is derived from an EMBL/GenBank/DDBJ whole genome shotgun (WGS) entry which is preliminary data.</text>
</comment>
<dbReference type="Gene3D" id="1.10.287.810">
    <property type="entry name" value="Mitochondrial import inner membrane translocase subunit tim13 like domains"/>
    <property type="match status" value="1"/>
</dbReference>
<comment type="domain">
    <text evidence="8">The twin CX3C motif contains 4 conserved Cys residues that form 2 disulfide bonds in the mitochondrial intermembrane space.</text>
</comment>
<dbReference type="AlphaFoldDB" id="A0A2B7XAQ9"/>
<evidence type="ECO:0000313" key="11">
    <source>
        <dbReference type="Proteomes" id="UP000223968"/>
    </source>
</evidence>
<dbReference type="GO" id="GO:0005743">
    <property type="term" value="C:mitochondrial inner membrane"/>
    <property type="evidence" value="ECO:0007669"/>
    <property type="project" value="UniProtKB-SubCell"/>
</dbReference>
<sequence>MDQIDVSKLNDTDKREVQQFVHNEAQKAAIQSNVHQLTDMCWKKCVTGKISGGNLERGEESCAQNCVDRWMDANNAILKHLESLRGR</sequence>
<evidence type="ECO:0000256" key="8">
    <source>
        <dbReference type="RuleBase" id="RU367043"/>
    </source>
</evidence>
<keyword evidence="3 8" id="KW-0472">Membrane</keyword>
<gene>
    <name evidence="10" type="ORF">AJ79_06659</name>
</gene>
<dbReference type="InterPro" id="IPR035427">
    <property type="entry name" value="Tim10-like_dom_sf"/>
</dbReference>
<dbReference type="SUPFAM" id="SSF144122">
    <property type="entry name" value="Tim10-like"/>
    <property type="match status" value="1"/>
</dbReference>
<evidence type="ECO:0000256" key="4">
    <source>
        <dbReference type="ARBA" id="ARBA00022927"/>
    </source>
</evidence>
<keyword evidence="6 8" id="KW-1015">Disulfide bond</keyword>
<accession>A0A2B7XAQ9</accession>
<comment type="subcellular location">
    <subcellularLocation>
        <location evidence="1 8">Mitochondrion inner membrane</location>
        <topology evidence="1 8">Peripheral membrane protein</topology>
        <orientation evidence="1 8">Intermembrane side</orientation>
    </subcellularLocation>
</comment>
<evidence type="ECO:0000256" key="1">
    <source>
        <dbReference type="ARBA" id="ARBA00004137"/>
    </source>
</evidence>
<evidence type="ECO:0000256" key="7">
    <source>
        <dbReference type="ARBA" id="ARBA00023186"/>
    </source>
</evidence>
<evidence type="ECO:0000259" key="9">
    <source>
        <dbReference type="Pfam" id="PF02953"/>
    </source>
</evidence>
<dbReference type="Pfam" id="PF02953">
    <property type="entry name" value="zf-Tim10_DDP"/>
    <property type="match status" value="1"/>
</dbReference>
<evidence type="ECO:0000256" key="6">
    <source>
        <dbReference type="ARBA" id="ARBA00023157"/>
    </source>
</evidence>
<dbReference type="STRING" id="1447875.A0A2B7XAQ9"/>
<dbReference type="EMBL" id="PDNB01000121">
    <property type="protein sequence ID" value="PGH05970.1"/>
    <property type="molecule type" value="Genomic_DNA"/>
</dbReference>
<keyword evidence="7 8" id="KW-0143">Chaperone</keyword>
<keyword evidence="8" id="KW-0496">Mitochondrion</keyword>
<comment type="similarity">
    <text evidence="2 8">Belongs to the small Tim family.</text>
</comment>
<comment type="function">
    <text evidence="8">Mitochondrial intermembrane chaperone that participates in the import and insertion of some multi-pass transmembrane proteins into the mitochondrial inner membrane. Also required for the transfer of beta-barrel precursors from the TOM complex to the sorting and assembly machinery (SAM complex) of the outer membrane. Acts as a chaperone-like protein that protects the hydrophobic precursors from aggregation and guide them through the mitochondrial intermembrane space.</text>
</comment>
<protein>
    <recommendedName>
        <fullName evidence="8">Mitochondrial import inner membrane translocase subunit</fullName>
    </recommendedName>
</protein>
<organism evidence="10 11">
    <name type="scientific">Helicocarpus griseus UAMH5409</name>
    <dbReference type="NCBI Taxonomy" id="1447875"/>
    <lineage>
        <taxon>Eukaryota</taxon>
        <taxon>Fungi</taxon>
        <taxon>Dikarya</taxon>
        <taxon>Ascomycota</taxon>
        <taxon>Pezizomycotina</taxon>
        <taxon>Eurotiomycetes</taxon>
        <taxon>Eurotiomycetidae</taxon>
        <taxon>Onygenales</taxon>
        <taxon>Ajellomycetaceae</taxon>
        <taxon>Helicocarpus</taxon>
    </lineage>
</organism>
<evidence type="ECO:0000256" key="5">
    <source>
        <dbReference type="ARBA" id="ARBA00023010"/>
    </source>
</evidence>
<keyword evidence="4 8" id="KW-0653">Protein transport</keyword>
<keyword evidence="8" id="KW-0813">Transport</keyword>
<feature type="domain" description="Tim10-like" evidence="9">
    <location>
        <begin position="19"/>
        <end position="82"/>
    </location>
</feature>
<name>A0A2B7XAQ9_9EURO</name>
<reference evidence="10 11" key="1">
    <citation type="submission" date="2017-10" db="EMBL/GenBank/DDBJ databases">
        <title>Comparative genomics in systemic dimorphic fungi from Ajellomycetaceae.</title>
        <authorList>
            <person name="Munoz J.F."/>
            <person name="Mcewen J.G."/>
            <person name="Clay O.K."/>
            <person name="Cuomo C.A."/>
        </authorList>
    </citation>
    <scope>NUCLEOTIDE SEQUENCE [LARGE SCALE GENOMIC DNA]</scope>
    <source>
        <strain evidence="10 11">UAMH5409</strain>
    </source>
</reference>
<keyword evidence="5 8" id="KW-0811">Translocation</keyword>